<evidence type="ECO:0000256" key="1">
    <source>
        <dbReference type="ARBA" id="ARBA00004167"/>
    </source>
</evidence>
<evidence type="ECO:0000256" key="5">
    <source>
        <dbReference type="SAM" id="MobiDB-lite"/>
    </source>
</evidence>
<dbReference type="RefSeq" id="WP_011942057.1">
    <property type="nucleotide sequence ID" value="NC_009484.1"/>
</dbReference>
<dbReference type="PRINTS" id="PR01217">
    <property type="entry name" value="PRICHEXTENSN"/>
</dbReference>
<feature type="compositionally biased region" description="Pro residues" evidence="5">
    <location>
        <begin position="71"/>
        <end position="155"/>
    </location>
</feature>
<evidence type="ECO:0000313" key="9">
    <source>
        <dbReference type="Proteomes" id="UP000000245"/>
    </source>
</evidence>
<organism evidence="8 9">
    <name type="scientific">Acidiphilium cryptum (strain JF-5)</name>
    <dbReference type="NCBI Taxonomy" id="349163"/>
    <lineage>
        <taxon>Bacteria</taxon>
        <taxon>Pseudomonadati</taxon>
        <taxon>Pseudomonadota</taxon>
        <taxon>Alphaproteobacteria</taxon>
        <taxon>Acetobacterales</taxon>
        <taxon>Acidocellaceae</taxon>
        <taxon>Acidiphilium</taxon>
    </lineage>
</organism>
<comment type="subcellular location">
    <subcellularLocation>
        <location evidence="1">Membrane</location>
        <topology evidence="1">Single-pass membrane protein</topology>
    </subcellularLocation>
</comment>
<keyword evidence="4 6" id="KW-0472">Membrane</keyword>
<dbReference type="AlphaFoldDB" id="A5FXR4"/>
<dbReference type="PROSITE" id="PS52015">
    <property type="entry name" value="TONB_CTD"/>
    <property type="match status" value="1"/>
</dbReference>
<protein>
    <submittedName>
        <fullName evidence="8">Outer membrane transport energization protein TonB</fullName>
    </submittedName>
</protein>
<keyword evidence="3 6" id="KW-1133">Transmembrane helix</keyword>
<dbReference type="GO" id="GO:0016020">
    <property type="term" value="C:membrane"/>
    <property type="evidence" value="ECO:0007669"/>
    <property type="project" value="UniProtKB-SubCell"/>
</dbReference>
<dbReference type="SUPFAM" id="SSF74653">
    <property type="entry name" value="TolA/TonB C-terminal domain"/>
    <property type="match status" value="1"/>
</dbReference>
<evidence type="ECO:0000256" key="4">
    <source>
        <dbReference type="ARBA" id="ARBA00023136"/>
    </source>
</evidence>
<dbReference type="EMBL" id="CP000697">
    <property type="protein sequence ID" value="ABQ30396.1"/>
    <property type="molecule type" value="Genomic_DNA"/>
</dbReference>
<dbReference type="InterPro" id="IPR037682">
    <property type="entry name" value="TonB_C"/>
</dbReference>
<feature type="domain" description="TonB C-terminal" evidence="7">
    <location>
        <begin position="161"/>
        <end position="249"/>
    </location>
</feature>
<keyword evidence="9" id="KW-1185">Reference proteome</keyword>
<evidence type="ECO:0000256" key="6">
    <source>
        <dbReference type="SAM" id="Phobius"/>
    </source>
</evidence>
<dbReference type="KEGG" id="acr:Acry_1184"/>
<keyword evidence="2 6" id="KW-0812">Transmembrane</keyword>
<proteinExistence type="predicted"/>
<reference evidence="8 9" key="1">
    <citation type="submission" date="2007-05" db="EMBL/GenBank/DDBJ databases">
        <title>Complete sequence of chromosome of Acidiphilium cryptum JF-5.</title>
        <authorList>
            <consortium name="US DOE Joint Genome Institute"/>
            <person name="Copeland A."/>
            <person name="Lucas S."/>
            <person name="Lapidus A."/>
            <person name="Barry K."/>
            <person name="Detter J.C."/>
            <person name="Glavina del Rio T."/>
            <person name="Hammon N."/>
            <person name="Israni S."/>
            <person name="Dalin E."/>
            <person name="Tice H."/>
            <person name="Pitluck S."/>
            <person name="Sims D."/>
            <person name="Brettin T."/>
            <person name="Bruce D."/>
            <person name="Han C."/>
            <person name="Schmutz J."/>
            <person name="Larimer F."/>
            <person name="Land M."/>
            <person name="Hauser L."/>
            <person name="Kyrpides N."/>
            <person name="Kim E."/>
            <person name="Magnuson T."/>
            <person name="Richardson P."/>
        </authorList>
    </citation>
    <scope>NUCLEOTIDE SEQUENCE [LARGE SCALE GENOMIC DNA]</scope>
    <source>
        <strain evidence="8 9">JF-5</strain>
    </source>
</reference>
<dbReference type="eggNOG" id="COG0810">
    <property type="taxonomic scope" value="Bacteria"/>
</dbReference>
<dbReference type="NCBIfam" id="TIGR01352">
    <property type="entry name" value="tonB_Cterm"/>
    <property type="match status" value="1"/>
</dbReference>
<dbReference type="STRING" id="349163.Acry_1184"/>
<dbReference type="Gene3D" id="3.30.1150.10">
    <property type="match status" value="1"/>
</dbReference>
<evidence type="ECO:0000256" key="2">
    <source>
        <dbReference type="ARBA" id="ARBA00022692"/>
    </source>
</evidence>
<dbReference type="Proteomes" id="UP000000245">
    <property type="component" value="Chromosome"/>
</dbReference>
<sequence>MRTEGATANGAIPPWQPDELGLPRATAAGLVIVGLIAAAAFYAARHLPRYRTPLAPATTVHLVRLAPPLPLPPQPVQPPPPPLPVPPPPVPPPPQPKPLPPPPAPSPMPPPKPLPNVVHHPPPPPHPRPKPQPVHRPVPHPAPPPPRAKRPPPQPAFDFAQYAAGLRGPLQREVHVTQTMRMLGVNGTAFIEFTLAPNGKLLSAQVYRSSGNPLIDRAALDAVRHHRFPPFPGTEDKTFAVPIEIRVGE</sequence>
<accession>A5FXR4</accession>
<dbReference type="Pfam" id="PF03544">
    <property type="entry name" value="TonB_C"/>
    <property type="match status" value="1"/>
</dbReference>
<feature type="region of interest" description="Disordered" evidence="5">
    <location>
        <begin position="71"/>
        <end position="156"/>
    </location>
</feature>
<evidence type="ECO:0000256" key="3">
    <source>
        <dbReference type="ARBA" id="ARBA00022989"/>
    </source>
</evidence>
<dbReference type="HOGENOM" id="CLU_1113948_0_0_5"/>
<evidence type="ECO:0000259" key="7">
    <source>
        <dbReference type="PROSITE" id="PS52015"/>
    </source>
</evidence>
<gene>
    <name evidence="8" type="ordered locus">Acry_1184</name>
</gene>
<dbReference type="InterPro" id="IPR006260">
    <property type="entry name" value="TonB/TolA_C"/>
</dbReference>
<name>A5FXR4_ACICJ</name>
<dbReference type="GO" id="GO:0055085">
    <property type="term" value="P:transmembrane transport"/>
    <property type="evidence" value="ECO:0007669"/>
    <property type="project" value="InterPro"/>
</dbReference>
<feature type="transmembrane region" description="Helical" evidence="6">
    <location>
        <begin position="25"/>
        <end position="44"/>
    </location>
</feature>
<evidence type="ECO:0000313" key="8">
    <source>
        <dbReference type="EMBL" id="ABQ30396.1"/>
    </source>
</evidence>